<feature type="transmembrane region" description="Helical" evidence="2">
    <location>
        <begin position="748"/>
        <end position="769"/>
    </location>
</feature>
<dbReference type="PANTHER" id="PTHR38434:SF1">
    <property type="entry name" value="BLL2549 PROTEIN"/>
    <property type="match status" value="1"/>
</dbReference>
<feature type="transmembrane region" description="Helical" evidence="2">
    <location>
        <begin position="310"/>
        <end position="326"/>
    </location>
</feature>
<evidence type="ECO:0000256" key="1">
    <source>
        <dbReference type="SAM" id="Coils"/>
    </source>
</evidence>
<feature type="transmembrane region" description="Helical" evidence="2">
    <location>
        <begin position="338"/>
        <end position="358"/>
    </location>
</feature>
<feature type="transmembrane region" description="Helical" evidence="2">
    <location>
        <begin position="6"/>
        <end position="24"/>
    </location>
</feature>
<feature type="transmembrane region" description="Helical" evidence="2">
    <location>
        <begin position="776"/>
        <end position="793"/>
    </location>
</feature>
<feature type="transmembrane region" description="Helical" evidence="2">
    <location>
        <begin position="206"/>
        <end position="229"/>
    </location>
</feature>
<feature type="transmembrane region" description="Helical" evidence="2">
    <location>
        <begin position="682"/>
        <end position="705"/>
    </location>
</feature>
<feature type="transmembrane region" description="Helical" evidence="2">
    <location>
        <begin position="153"/>
        <end position="170"/>
    </location>
</feature>
<feature type="coiled-coil region" evidence="1">
    <location>
        <begin position="17"/>
        <end position="44"/>
    </location>
</feature>
<feature type="transmembrane region" description="Helical" evidence="2">
    <location>
        <begin position="426"/>
        <end position="444"/>
    </location>
</feature>
<feature type="transmembrane region" description="Helical" evidence="2">
    <location>
        <begin position="473"/>
        <end position="491"/>
    </location>
</feature>
<keyword evidence="2" id="KW-0812">Transmembrane</keyword>
<protein>
    <recommendedName>
        <fullName evidence="5">DUF2339 domain-containing protein</fullName>
    </recommendedName>
</protein>
<feature type="transmembrane region" description="Helical" evidence="2">
    <location>
        <begin position="581"/>
        <end position="601"/>
    </location>
</feature>
<feature type="transmembrane region" description="Helical" evidence="2">
    <location>
        <begin position="450"/>
        <end position="466"/>
    </location>
</feature>
<feature type="transmembrane region" description="Helical" evidence="2">
    <location>
        <begin position="261"/>
        <end position="279"/>
    </location>
</feature>
<dbReference type="Proteomes" id="UP000479938">
    <property type="component" value="Unassembled WGS sequence"/>
</dbReference>
<dbReference type="AlphaFoldDB" id="A0A6J4GVE8"/>
<dbReference type="RefSeq" id="WP_173972118.1">
    <property type="nucleotide sequence ID" value="NZ_CADCSU010000131.1"/>
</dbReference>
<keyword evidence="2" id="KW-1133">Transmembrane helix</keyword>
<evidence type="ECO:0000313" key="4">
    <source>
        <dbReference type="Proteomes" id="UP000479938"/>
    </source>
</evidence>
<keyword evidence="1" id="KW-0175">Coiled coil</keyword>
<dbReference type="InterPro" id="IPR019286">
    <property type="entry name" value="DUF2339_TM"/>
</dbReference>
<feature type="transmembrane region" description="Helical" evidence="2">
    <location>
        <begin position="370"/>
        <end position="393"/>
    </location>
</feature>
<feature type="transmembrane region" description="Helical" evidence="2">
    <location>
        <begin position="182"/>
        <end position="199"/>
    </location>
</feature>
<feature type="transmembrane region" description="Helical" evidence="2">
    <location>
        <begin position="647"/>
        <end position="670"/>
    </location>
</feature>
<keyword evidence="2" id="KW-0472">Membrane</keyword>
<feature type="transmembrane region" description="Helical" evidence="2">
    <location>
        <begin position="235"/>
        <end position="254"/>
    </location>
</feature>
<feature type="transmembrane region" description="Helical" evidence="2">
    <location>
        <begin position="805"/>
        <end position="822"/>
    </location>
</feature>
<feature type="transmembrane region" description="Helical" evidence="2">
    <location>
        <begin position="608"/>
        <end position="627"/>
    </location>
</feature>
<evidence type="ECO:0000256" key="2">
    <source>
        <dbReference type="SAM" id="Phobius"/>
    </source>
</evidence>
<organism evidence="3 4">
    <name type="scientific">Flavobacterium bizetiae</name>
    <dbReference type="NCBI Taxonomy" id="2704140"/>
    <lineage>
        <taxon>Bacteria</taxon>
        <taxon>Pseudomonadati</taxon>
        <taxon>Bacteroidota</taxon>
        <taxon>Flavobacteriia</taxon>
        <taxon>Flavobacteriales</taxon>
        <taxon>Flavobacteriaceae</taxon>
        <taxon>Flavobacterium</taxon>
    </lineage>
</organism>
<name>A0A6J4GVE8_9FLAO</name>
<evidence type="ECO:0000313" key="3">
    <source>
        <dbReference type="EMBL" id="CAA9201545.1"/>
    </source>
</evidence>
<proteinExistence type="predicted"/>
<dbReference type="EMBL" id="CADCSU010000131">
    <property type="protein sequence ID" value="CAA9201545.1"/>
    <property type="molecule type" value="Genomic_DNA"/>
</dbReference>
<keyword evidence="4" id="KW-1185">Reference proteome</keyword>
<feature type="transmembrane region" description="Helical" evidence="2">
    <location>
        <begin position="399"/>
        <end position="417"/>
    </location>
</feature>
<reference evidence="3 4" key="1">
    <citation type="submission" date="2020-02" db="EMBL/GenBank/DDBJ databases">
        <authorList>
            <person name="Criscuolo A."/>
        </authorList>
    </citation>
    <scope>NUCLEOTIDE SEQUENCE [LARGE SCALE GENOMIC DNA]</scope>
    <source>
        <strain evidence="3">CIP105534</strain>
    </source>
</reference>
<gene>
    <name evidence="3" type="ORF">FLA105534_03643</name>
</gene>
<dbReference type="PANTHER" id="PTHR38434">
    <property type="entry name" value="BLL2549 PROTEIN"/>
    <property type="match status" value="1"/>
</dbReference>
<sequence>MEGFLLAALFCFLIYIFNTIKGRFNNLENDIQKLSKKIDLLKTIEKTSETIPVAPIPVVKKEEFKIEPEQSNQNTFEPAQPEIVKDTIPVPILKEEVQEIKPEKPLFPIELQVAPTREEKIQKPIIPAEPEKSFWENFKEKNPDLEKFIGENLINKIGVLILVLGISYFVKYAIDKDWINEPARVGIGVLCGALVMGIAHKLRKNYAAFSSVIVAGAIAIFYFTIGIAFHDYHLFNQTVAFSIMVIITAFSALISLSYDRIELAVLSLIGGFAVPFMVSTGEGNYVVLFTYIIILNVGILGIAYYKKWNLVNILTYLFTVLLYAAWLTKDLSSDKPHYFGALVFGFIFYFIFILMNLINNIRSKGEFSKTQLTILASNTFLFYGAGMAILANYHPELKGLFTTILALLNLIYAWFLYKKFDLDQKAAYLLIGLTLTFITLAIPIQFEGNYITLFWAAEAVLLLWLSQKSKINSYRFGSIIVHILMIFSLIMDWNKYYNGASPLSIIINPIFITGVFATGSLFAIWYLLRNETENSTIFDISFNPGKYRRIVLEVGFVIAYFTGLLEVIYQSNHSIESIYSAIALPILYHLIFSALFTSYLIKRKTETGYQGALLLAIANIVLFTFWFSNYPFLEHKDIISSGNGKSIAFYLHYISLIITIYFGYQLFQIYKKVDFTFLRSRYFMWIAAFFVIYIASSEVMLHGLVFMNSPVTVQDIQTSPMYASYKSNLPYLRDFIADDYIGLARTKIIKTGFPILWGILAFVFLITGIKKQLKSLRIIALSLLGLTILKLFLYDISNISETGKIISFILLGILILIISFVYQKIKVLVIDENKTEQNNETK</sequence>
<feature type="transmembrane region" description="Helical" evidence="2">
    <location>
        <begin position="503"/>
        <end position="528"/>
    </location>
</feature>
<accession>A0A6J4GVE8</accession>
<evidence type="ECO:0008006" key="5">
    <source>
        <dbReference type="Google" id="ProtNLM"/>
    </source>
</evidence>
<feature type="transmembrane region" description="Helical" evidence="2">
    <location>
        <begin position="285"/>
        <end position="305"/>
    </location>
</feature>
<feature type="transmembrane region" description="Helical" evidence="2">
    <location>
        <begin position="549"/>
        <end position="569"/>
    </location>
</feature>
<dbReference type="Pfam" id="PF10101">
    <property type="entry name" value="DUF2339"/>
    <property type="match status" value="1"/>
</dbReference>